<dbReference type="OrthoDB" id="9814159at2"/>
<dbReference type="STRING" id="419479.SAMN04488563_6741"/>
<keyword evidence="1" id="KW-0378">Hydrolase</keyword>
<accession>A0A1H2LWD3</accession>
<dbReference type="InterPro" id="IPR036705">
    <property type="entry name" value="Ribosyl_crysJ1_sf"/>
</dbReference>
<dbReference type="AlphaFoldDB" id="A0A1H2LWD3"/>
<dbReference type="RefSeq" id="WP_046772207.1">
    <property type="nucleotide sequence ID" value="NZ_LBMC01000058.1"/>
</dbReference>
<dbReference type="Gene3D" id="1.10.4080.10">
    <property type="entry name" value="ADP-ribosylation/Crystallin J1"/>
    <property type="match status" value="1"/>
</dbReference>
<keyword evidence="2" id="KW-1185">Reference proteome</keyword>
<organism evidence="1 2">
    <name type="scientific">Jiangella alkaliphila</name>
    <dbReference type="NCBI Taxonomy" id="419479"/>
    <lineage>
        <taxon>Bacteria</taxon>
        <taxon>Bacillati</taxon>
        <taxon>Actinomycetota</taxon>
        <taxon>Actinomycetes</taxon>
        <taxon>Jiangellales</taxon>
        <taxon>Jiangellaceae</taxon>
        <taxon>Jiangella</taxon>
    </lineage>
</organism>
<sequence>MNPLPDDYAERVYAGVLGKIIGVYLGRPVEGWTHERIQRELGDVAYYVHDRLGVPLVVTDDDIAGTFTFLRALPDHGDAADLTPAQIGRTWLDYLIENRTVLWWGGLGMSTEHTAYLRLKHGIAAPASGSAATNGTVVAEQIGAQIFIDGWAMVAAGRPELAAGLARRAASVSHDGEAVHAAALLAAMEAHAFVESDIDALLDRGLSVIPPDSAVATMIGAIRAWHAAEPSWRAARERLDAEYGYHRYGGNCHVMPNHGLIVLSLLYGGGDFDRSMRIVNTSGWDTDCNSGNLGCLLGLRGGLAAFDGADWRGPVADRLYLPTADGGRCISDAVRETAAIVASGLALAGLPPSRPKDGARYGFAFPGSVQGFAVTAGDGRVGHVAGALAVRADGGEVVATTDTFIPPEYPVDDGYGFVASPALYPGQTVWADVRRLGDAPVAARIAVRHYTVDDEVVTLPSPSTTLGPGGWTRLSWTVPDTGGLPVAAVGIAVTAGAVLLDRLDWTGEPAFTLRPLSGPGTMWRRAWVDALDHVRPAGPAPFTLIQNEGTGLRLIGAQEWADYRVTATLTPGLTASFGVVARVRGLRRHYAVVVDRAGRLRLVRRLYDEAAVLAERRLDWPMERTHSLALDVAGSTLTALIDGVPVLTADDDALPSGAAGLLCEEGLVEAADVVIGPVGS</sequence>
<proteinExistence type="predicted"/>
<dbReference type="Gene3D" id="2.60.120.560">
    <property type="entry name" value="Exo-inulinase, domain 1"/>
    <property type="match status" value="1"/>
</dbReference>
<dbReference type="Pfam" id="PF03747">
    <property type="entry name" value="ADP_ribosyl_GH"/>
    <property type="match status" value="1"/>
</dbReference>
<name>A0A1H2LWD3_9ACTN</name>
<dbReference type="InterPro" id="IPR005502">
    <property type="entry name" value="Ribosyl_crysJ1"/>
</dbReference>
<reference evidence="2" key="1">
    <citation type="submission" date="2016-10" db="EMBL/GenBank/DDBJ databases">
        <authorList>
            <person name="Varghese N."/>
            <person name="Submissions S."/>
        </authorList>
    </citation>
    <scope>NUCLEOTIDE SEQUENCE [LARGE SCALE GENOMIC DNA]</scope>
    <source>
        <strain evidence="2">DSM 45079</strain>
    </source>
</reference>
<evidence type="ECO:0000313" key="2">
    <source>
        <dbReference type="Proteomes" id="UP000182977"/>
    </source>
</evidence>
<gene>
    <name evidence="1" type="ORF">SAMN04488563_6741</name>
</gene>
<dbReference type="EMBL" id="LT629791">
    <property type="protein sequence ID" value="SDU85184.1"/>
    <property type="molecule type" value="Genomic_DNA"/>
</dbReference>
<protein>
    <submittedName>
        <fullName evidence="1">ADP-ribosylglycohydrolase</fullName>
    </submittedName>
</protein>
<dbReference type="GO" id="GO:0016787">
    <property type="term" value="F:hydrolase activity"/>
    <property type="evidence" value="ECO:0007669"/>
    <property type="project" value="UniProtKB-KW"/>
</dbReference>
<evidence type="ECO:0000313" key="1">
    <source>
        <dbReference type="EMBL" id="SDU85184.1"/>
    </source>
</evidence>
<dbReference type="SUPFAM" id="SSF101478">
    <property type="entry name" value="ADP-ribosylglycohydrolase"/>
    <property type="match status" value="1"/>
</dbReference>
<dbReference type="Proteomes" id="UP000182977">
    <property type="component" value="Chromosome I"/>
</dbReference>